<dbReference type="AlphaFoldDB" id="K0SRJ1"/>
<keyword evidence="3" id="KW-1185">Reference proteome</keyword>
<gene>
    <name evidence="2" type="ORF">THAOC_10855</name>
</gene>
<name>K0SRJ1_THAOC</name>
<evidence type="ECO:0000313" key="2">
    <source>
        <dbReference type="EMBL" id="EJK68015.1"/>
    </source>
</evidence>
<feature type="region of interest" description="Disordered" evidence="1">
    <location>
        <begin position="1"/>
        <end position="167"/>
    </location>
</feature>
<protein>
    <submittedName>
        <fullName evidence="2">Uncharacterized protein</fullName>
    </submittedName>
</protein>
<evidence type="ECO:0000313" key="3">
    <source>
        <dbReference type="Proteomes" id="UP000266841"/>
    </source>
</evidence>
<feature type="region of interest" description="Disordered" evidence="1">
    <location>
        <begin position="626"/>
        <end position="669"/>
    </location>
</feature>
<feature type="compositionally biased region" description="Basic and acidic residues" evidence="1">
    <location>
        <begin position="83"/>
        <end position="94"/>
    </location>
</feature>
<proteinExistence type="predicted"/>
<feature type="non-terminal residue" evidence="2">
    <location>
        <position position="1"/>
    </location>
</feature>
<dbReference type="Proteomes" id="UP000266841">
    <property type="component" value="Unassembled WGS sequence"/>
</dbReference>
<organism evidence="2 3">
    <name type="scientific">Thalassiosira oceanica</name>
    <name type="common">Marine diatom</name>
    <dbReference type="NCBI Taxonomy" id="159749"/>
    <lineage>
        <taxon>Eukaryota</taxon>
        <taxon>Sar</taxon>
        <taxon>Stramenopiles</taxon>
        <taxon>Ochrophyta</taxon>
        <taxon>Bacillariophyta</taxon>
        <taxon>Coscinodiscophyceae</taxon>
        <taxon>Thalassiosirophycidae</taxon>
        <taxon>Thalassiosirales</taxon>
        <taxon>Thalassiosiraceae</taxon>
        <taxon>Thalassiosira</taxon>
    </lineage>
</organism>
<accession>K0SRJ1</accession>
<sequence length="825" mass="92480">LDTTKFPGGQARARTTMRTNDDGQEGSFSSKHESNGKLRRSPREQPSMSTPQELRKQRQQPHNMSRYEIEHGSSDFTTNGRPDQYRTRSRRETIESNSAHSPGGGLHLRRRHDSHDASPPQGFFNGSNIDPRKKGKLHSGWDSVSKKLNNRRTANSNKHTKTSRKSAWLSKYWAHRGTNALHEQIVDIPRQIVTKGAKVTDQANERSGGDGVTVSLPVETAPSQADFTSQTPLNPSMPSTTSSSGGNYAFRHPSKQSYNPPPSQTSAGVRANDWFADRLKSARKHDLKRNRKRKQKTRPKNDTKESPLWYKLGYADDSTLLMNDQRWSGKPTNTGQTDQVYDSTFHLCGEHARGAAQTHPDNYYPLNTNGHHDVAPLGPSSRVFITGLLSPLGIHLSLALSKQCNVTSIYGTDSQFPNEPLARLEMSERLQLLMNELGGAVEISLPFLGLEIDSLADSSSAVDRKSLMQSSGEDMRRLATGLLGRKLGQSLESNAPMKRPARANKYALPSNPGLSPNGVGILNHLIDYKPTHVVHLAPTQSDALLSSRASPTDHFMNREEEEEDVLQETISTRPHLYDLRMNNVGMEQLLSTLSNRVLRKSEQKRGAEVVPHFVFASSHDAMRFADSDKRMNMHRSRKNPRKSDDADEDVGVAGRSDHRHHKRPPRDLHGMSHLHAEIMASSYKSMYGISTVGLRFDAIYGKRGFGTPSTSVPLFHSLRTRKRRGTSPAVDTVETAIRRVYRKWMNVVRAVKKEFEEDEDEDEDGEEGGEEEDENMRSGRRLTSMDGQPPTSLVEETGWSHLAHDRRDFVYLDGKFSMCTNFSPQ</sequence>
<comment type="caution">
    <text evidence="2">The sequence shown here is derived from an EMBL/GenBank/DDBJ whole genome shotgun (WGS) entry which is preliminary data.</text>
</comment>
<feature type="compositionally biased region" description="Basic residues" evidence="1">
    <location>
        <begin position="281"/>
        <end position="298"/>
    </location>
</feature>
<feature type="region of interest" description="Disordered" evidence="1">
    <location>
        <begin position="224"/>
        <end position="306"/>
    </location>
</feature>
<dbReference type="eggNOG" id="ENOG502SJYX">
    <property type="taxonomic scope" value="Eukaryota"/>
</dbReference>
<dbReference type="EMBL" id="AGNL01012203">
    <property type="protein sequence ID" value="EJK68015.1"/>
    <property type="molecule type" value="Genomic_DNA"/>
</dbReference>
<feature type="compositionally biased region" description="Low complexity" evidence="1">
    <location>
        <begin position="231"/>
        <end position="244"/>
    </location>
</feature>
<feature type="compositionally biased region" description="Acidic residues" evidence="1">
    <location>
        <begin position="756"/>
        <end position="774"/>
    </location>
</feature>
<reference evidence="2 3" key="1">
    <citation type="journal article" date="2012" name="Genome Biol.">
        <title>Genome and low-iron response of an oceanic diatom adapted to chronic iron limitation.</title>
        <authorList>
            <person name="Lommer M."/>
            <person name="Specht M."/>
            <person name="Roy A.S."/>
            <person name="Kraemer L."/>
            <person name="Andreson R."/>
            <person name="Gutowska M.A."/>
            <person name="Wolf J."/>
            <person name="Bergner S.V."/>
            <person name="Schilhabel M.B."/>
            <person name="Klostermeier U.C."/>
            <person name="Beiko R.G."/>
            <person name="Rosenstiel P."/>
            <person name="Hippler M."/>
            <person name="Laroche J."/>
        </authorList>
    </citation>
    <scope>NUCLEOTIDE SEQUENCE [LARGE SCALE GENOMIC DNA]</scope>
    <source>
        <strain evidence="2 3">CCMP1005</strain>
    </source>
</reference>
<feature type="region of interest" description="Disordered" evidence="1">
    <location>
        <begin position="755"/>
        <end position="799"/>
    </location>
</feature>
<evidence type="ECO:0000256" key="1">
    <source>
        <dbReference type="SAM" id="MobiDB-lite"/>
    </source>
</evidence>
<dbReference type="Gene3D" id="3.40.50.720">
    <property type="entry name" value="NAD(P)-binding Rossmann-like Domain"/>
    <property type="match status" value="1"/>
</dbReference>